<reference evidence="4" key="1">
    <citation type="journal article" date="2019" name="Int. J. Syst. Evol. Microbiol.">
        <title>The Global Catalogue of Microorganisms (GCM) 10K type strain sequencing project: providing services to taxonomists for standard genome sequencing and annotation.</title>
        <authorList>
            <consortium name="The Broad Institute Genomics Platform"/>
            <consortium name="The Broad Institute Genome Sequencing Center for Infectious Disease"/>
            <person name="Wu L."/>
            <person name="Ma J."/>
        </authorList>
    </citation>
    <scope>NUCLEOTIDE SEQUENCE [LARGE SCALE GENOMIC DNA]</scope>
    <source>
        <strain evidence="4">CGMCC 1.13587</strain>
    </source>
</reference>
<dbReference type="RefSeq" id="WP_377329915.1">
    <property type="nucleotide sequence ID" value="NZ_JBHSNG010000035.1"/>
</dbReference>
<evidence type="ECO:0000313" key="3">
    <source>
        <dbReference type="EMBL" id="MFC5583154.1"/>
    </source>
</evidence>
<keyword evidence="4" id="KW-1185">Reference proteome</keyword>
<sequence>MVPRLVLRDPIRRGVALAVSMSFHLAVLVLMAWPAVHKRSVTPTEGRRLHAIQLRFFRPPSAHKAASSPGVIAPALRAPTTLSAPWLKPPTVRYATRAALLPTEKHPPGAPAASTPIGGDKSAIGDGGFRERRLEAQRSYAVHGIPGSDQPRVAGIALIDPRTQGIGAVMRGAQRLFGIANRHCVDVDLWRNLTPQELIARHVSPGEVDRTDETYHCNRPSGLSF</sequence>
<keyword evidence="2" id="KW-0812">Transmembrane</keyword>
<keyword evidence="2" id="KW-0472">Membrane</keyword>
<organism evidence="3 4">
    <name type="scientific">Rhodanobacter terrae</name>
    <dbReference type="NCBI Taxonomy" id="418647"/>
    <lineage>
        <taxon>Bacteria</taxon>
        <taxon>Pseudomonadati</taxon>
        <taxon>Pseudomonadota</taxon>
        <taxon>Gammaproteobacteria</taxon>
        <taxon>Lysobacterales</taxon>
        <taxon>Rhodanobacteraceae</taxon>
        <taxon>Rhodanobacter</taxon>
    </lineage>
</organism>
<feature type="region of interest" description="Disordered" evidence="1">
    <location>
        <begin position="103"/>
        <end position="127"/>
    </location>
</feature>
<dbReference type="Proteomes" id="UP001596111">
    <property type="component" value="Unassembled WGS sequence"/>
</dbReference>
<evidence type="ECO:0000313" key="4">
    <source>
        <dbReference type="Proteomes" id="UP001596111"/>
    </source>
</evidence>
<keyword evidence="2" id="KW-1133">Transmembrane helix</keyword>
<evidence type="ECO:0000256" key="2">
    <source>
        <dbReference type="SAM" id="Phobius"/>
    </source>
</evidence>
<comment type="caution">
    <text evidence="3">The sequence shown here is derived from an EMBL/GenBank/DDBJ whole genome shotgun (WGS) entry which is preliminary data.</text>
</comment>
<proteinExistence type="predicted"/>
<dbReference type="EMBL" id="JBHSNG010000035">
    <property type="protein sequence ID" value="MFC5583154.1"/>
    <property type="molecule type" value="Genomic_DNA"/>
</dbReference>
<evidence type="ECO:0000256" key="1">
    <source>
        <dbReference type="SAM" id="MobiDB-lite"/>
    </source>
</evidence>
<accession>A0ABW0T3M9</accession>
<feature type="transmembrane region" description="Helical" evidence="2">
    <location>
        <begin position="14"/>
        <end position="36"/>
    </location>
</feature>
<name>A0ABW0T3M9_9GAMM</name>
<protein>
    <submittedName>
        <fullName evidence="3">Uncharacterized protein</fullName>
    </submittedName>
</protein>
<gene>
    <name evidence="3" type="ORF">ACFPPB_18730</name>
</gene>